<reference evidence="1 2" key="1">
    <citation type="submission" date="2009-10" db="EMBL/GenBank/DDBJ databases">
        <authorList>
            <person name="Weinstock G."/>
            <person name="Sodergren E."/>
            <person name="Clifton S."/>
            <person name="Fulton L."/>
            <person name="Fulton B."/>
            <person name="Courtney L."/>
            <person name="Fronick C."/>
            <person name="Harrison M."/>
            <person name="Strong C."/>
            <person name="Farmer C."/>
            <person name="Delahaunty K."/>
            <person name="Markovic C."/>
            <person name="Hall O."/>
            <person name="Minx P."/>
            <person name="Tomlinson C."/>
            <person name="Mitreva M."/>
            <person name="Nelson J."/>
            <person name="Hou S."/>
            <person name="Wollam A."/>
            <person name="Pepin K.H."/>
            <person name="Johnson M."/>
            <person name="Bhonagiri V."/>
            <person name="Nash W.E."/>
            <person name="Warren W."/>
            <person name="Chinwalla A."/>
            <person name="Mardis E.R."/>
            <person name="Wilson R.K."/>
        </authorList>
    </citation>
    <scope>NUCLEOTIDE SEQUENCE [LARGE SCALE GENOMIC DNA]</scope>
    <source>
        <strain evidence="1 2">ATCC 14685</strain>
    </source>
</reference>
<protein>
    <submittedName>
        <fullName evidence="1">Uncharacterized protein</fullName>
    </submittedName>
</protein>
<proteinExistence type="predicted"/>
<comment type="caution">
    <text evidence="1">The sequence shown here is derived from an EMBL/GenBank/DDBJ whole genome shotgun (WGS) entry which is preliminary data.</text>
</comment>
<accession>D0W648</accession>
<evidence type="ECO:0000313" key="1">
    <source>
        <dbReference type="EMBL" id="EEZ70725.1"/>
    </source>
</evidence>
<dbReference type="EMBL" id="ACDY02000025">
    <property type="protein sequence ID" value="EEZ70725.1"/>
    <property type="molecule type" value="Genomic_DNA"/>
</dbReference>
<sequence length="153" mass="17425">MIFPKPKTKNSLEGQTSRLFLFDTDTEAEGDISEPRRFMPSEAPICGASLPTRYQRLDRQVATVVIPNLWGKSFRRMTNLWCIRATRRNPRFVGQVFRHEVQRRILAGRVVIPNLWGKSSDSGKCVSRVCQTVVIPDLWGKSSDLATSLDGRF</sequence>
<evidence type="ECO:0000313" key="2">
    <source>
        <dbReference type="Proteomes" id="UP000003294"/>
    </source>
</evidence>
<dbReference type="Proteomes" id="UP000003294">
    <property type="component" value="Unassembled WGS sequence"/>
</dbReference>
<gene>
    <name evidence="1" type="ORF">NEICINOT_05175</name>
</gene>
<dbReference type="AlphaFoldDB" id="D0W648"/>
<dbReference type="STRING" id="546262.NEICINOT_05175"/>
<organism evidence="1 2">
    <name type="scientific">Neisseria cinerea ATCC 14685</name>
    <dbReference type="NCBI Taxonomy" id="546262"/>
    <lineage>
        <taxon>Bacteria</taxon>
        <taxon>Pseudomonadati</taxon>
        <taxon>Pseudomonadota</taxon>
        <taxon>Betaproteobacteria</taxon>
        <taxon>Neisseriales</taxon>
        <taxon>Neisseriaceae</taxon>
        <taxon>Neisseria</taxon>
    </lineage>
</organism>
<name>D0W648_NEICI</name>